<comment type="caution">
    <text evidence="7">The sequence shown here is derived from an EMBL/GenBank/DDBJ whole genome shotgun (WGS) entry which is preliminary data.</text>
</comment>
<dbReference type="PANTHER" id="PTHR10507">
    <property type="entry name" value="CDC45-RELATED PROTEIN"/>
    <property type="match status" value="1"/>
</dbReference>
<keyword evidence="4" id="KW-0539">Nucleus</keyword>
<evidence type="ECO:0000256" key="4">
    <source>
        <dbReference type="ARBA" id="ARBA00023242"/>
    </source>
</evidence>
<feature type="compositionally biased region" description="Basic and acidic residues" evidence="6">
    <location>
        <begin position="748"/>
        <end position="777"/>
    </location>
</feature>
<dbReference type="PANTHER" id="PTHR10507:SF0">
    <property type="entry name" value="CELL DIVISION CONTROL PROTEIN 45 HOMOLOG"/>
    <property type="match status" value="1"/>
</dbReference>
<feature type="region of interest" description="Disordered" evidence="6">
    <location>
        <begin position="140"/>
        <end position="170"/>
    </location>
</feature>
<evidence type="ECO:0000256" key="3">
    <source>
        <dbReference type="ARBA" id="ARBA00022705"/>
    </source>
</evidence>
<evidence type="ECO:0000256" key="2">
    <source>
        <dbReference type="ARBA" id="ARBA00010727"/>
    </source>
</evidence>
<dbReference type="GO" id="GO:0003743">
    <property type="term" value="F:translation initiation factor activity"/>
    <property type="evidence" value="ECO:0007669"/>
    <property type="project" value="UniProtKB-KW"/>
</dbReference>
<gene>
    <name evidence="7" type="primary">CDC45</name>
    <name evidence="7" type="ORF">LTR16_002789</name>
</gene>
<comment type="similarity">
    <text evidence="2">Belongs to the CDC45 family.</text>
</comment>
<dbReference type="Pfam" id="PF02724">
    <property type="entry name" value="CDC45"/>
    <property type="match status" value="2"/>
</dbReference>
<evidence type="ECO:0000313" key="7">
    <source>
        <dbReference type="EMBL" id="KAK5289792.1"/>
    </source>
</evidence>
<feature type="compositionally biased region" description="Basic and acidic residues" evidence="6">
    <location>
        <begin position="142"/>
        <end position="163"/>
    </location>
</feature>
<organism evidence="7 8">
    <name type="scientific">Cryomyces antarcticus</name>
    <dbReference type="NCBI Taxonomy" id="329879"/>
    <lineage>
        <taxon>Eukaryota</taxon>
        <taxon>Fungi</taxon>
        <taxon>Dikarya</taxon>
        <taxon>Ascomycota</taxon>
        <taxon>Pezizomycotina</taxon>
        <taxon>Dothideomycetes</taxon>
        <taxon>Dothideomycetes incertae sedis</taxon>
        <taxon>Cryomyces</taxon>
    </lineage>
</organism>
<feature type="compositionally biased region" description="Acidic residues" evidence="6">
    <location>
        <begin position="231"/>
        <end position="240"/>
    </location>
</feature>
<dbReference type="EMBL" id="JAVRRA010000241">
    <property type="protein sequence ID" value="KAK5289792.1"/>
    <property type="molecule type" value="Genomic_DNA"/>
</dbReference>
<protein>
    <submittedName>
        <fullName evidence="7">DNA replication initiation factor cdc45</fullName>
    </submittedName>
</protein>
<evidence type="ECO:0000256" key="5">
    <source>
        <dbReference type="ARBA" id="ARBA00023306"/>
    </source>
</evidence>
<proteinExistence type="inferred from homology"/>
<comment type="subcellular location">
    <subcellularLocation>
        <location evidence="1">Nucleus</location>
    </subcellularLocation>
</comment>
<sequence>MYLPRTLLAHLYSHLLRTVHPLSPPVLILVALEPDALCACRILTALLRRDYIPHKIQPVAGYGDLARVGDELVQPMRIQEGGSGGVVVCLGVGGLVDLSAALGLDSEEEGNTAHGVEVWVVDARRPWNLENVFGSLQSAGLEDGRERREAGVEQGKISRDYRPGKGGVVVFDDGDIEEELQAEKEAFLALQDMPDVDEEENDDDGDDTESEDGNADGLDSGSRKRKSWSDREEDQSGSEDENGRPARRRRSNSSSPIPTSPSRPPRRGLLTTSQKTSSEPVFSLSASPPSNQQSSAPITTTTAKAPSARTLRRRLLKLRRKHENVLRAYYALGTSYSEPISSLLYSLASELGREDNDLLWLTIVGVSSTDLYGRTMSPSARATSTPNEKGERINRILRDEVRRLNPIPPADLMRERDISSSTGAMPIYARSPTDTSIRISPEPRFLLIRHWSLYDSMLHSPYLASRLHIWTDAGRRRLHKLLAKMGISLKEAGVGYTHMDIDLKRGLRERLLKFAPVYGLDGLVPDADSSRSGHEGGHEGWGFVRCWGWKACLSAVDVAIVVGAILEVGTSVLDNTHSHFPSTHGLPTPPTSAASSTDGDGAQEAEAAAAVASKDPDYTTTRFYAAYDALASSSPTDILAHIPTAQHLARAILRTGTALIAKHQIRHLRAFRMAVVKEAAGVGAEDVRLFAHPGALVKLALWVAEGVAVLEGEKGKRKAEALVLASLDEGRGVCVVVGLGGGGGRGVDYGREKERSEKKAKRDASKEAKRIEREKNKAEKKRLRAQRREKDDDAEDREKPEDEDEDDDEEPETEPDPDSDSSSDSDSDSDPDSSSTAMRKGIARNNFGNAFQAVVAETGARVKVDSFEHCVVEVLKEDLAGFLEALSLRSVVG</sequence>
<keyword evidence="7" id="KW-0648">Protein biosynthesis</keyword>
<keyword evidence="8" id="KW-1185">Reference proteome</keyword>
<accession>A0ABR0M7P3</accession>
<keyword evidence="7" id="KW-0396">Initiation factor</keyword>
<feature type="compositionally biased region" description="Acidic residues" evidence="6">
    <location>
        <begin position="194"/>
        <end position="214"/>
    </location>
</feature>
<dbReference type="InterPro" id="IPR003874">
    <property type="entry name" value="CDC45"/>
</dbReference>
<reference evidence="7 8" key="1">
    <citation type="submission" date="2023-08" db="EMBL/GenBank/DDBJ databases">
        <title>Black Yeasts Isolated from many extreme environments.</title>
        <authorList>
            <person name="Coleine C."/>
            <person name="Stajich J.E."/>
            <person name="Selbmann L."/>
        </authorList>
    </citation>
    <scope>NUCLEOTIDE SEQUENCE [LARGE SCALE GENOMIC DNA]</scope>
    <source>
        <strain evidence="7 8">CCFEE 536</strain>
    </source>
</reference>
<evidence type="ECO:0000313" key="8">
    <source>
        <dbReference type="Proteomes" id="UP001357485"/>
    </source>
</evidence>
<evidence type="ECO:0000256" key="1">
    <source>
        <dbReference type="ARBA" id="ARBA00004123"/>
    </source>
</evidence>
<keyword evidence="3" id="KW-0235">DNA replication</keyword>
<feature type="compositionally biased region" description="Polar residues" evidence="6">
    <location>
        <begin position="270"/>
        <end position="280"/>
    </location>
</feature>
<feature type="compositionally biased region" description="Low complexity" evidence="6">
    <location>
        <begin position="283"/>
        <end position="297"/>
    </location>
</feature>
<feature type="region of interest" description="Disordered" evidence="6">
    <location>
        <begin position="745"/>
        <end position="838"/>
    </location>
</feature>
<keyword evidence="5" id="KW-0131">Cell cycle</keyword>
<feature type="region of interest" description="Disordered" evidence="6">
    <location>
        <begin position="579"/>
        <end position="604"/>
    </location>
</feature>
<dbReference type="Proteomes" id="UP001357485">
    <property type="component" value="Unassembled WGS sequence"/>
</dbReference>
<feature type="compositionally biased region" description="Acidic residues" evidence="6">
    <location>
        <begin position="801"/>
        <end position="831"/>
    </location>
</feature>
<evidence type="ECO:0000256" key="6">
    <source>
        <dbReference type="SAM" id="MobiDB-lite"/>
    </source>
</evidence>
<name>A0ABR0M7P3_9PEZI</name>
<feature type="region of interest" description="Disordered" evidence="6">
    <location>
        <begin position="189"/>
        <end position="307"/>
    </location>
</feature>
<feature type="compositionally biased region" description="Basic and acidic residues" evidence="6">
    <location>
        <begin position="786"/>
        <end position="800"/>
    </location>
</feature>